<dbReference type="CDD" id="cd00303">
    <property type="entry name" value="retropepsin_like"/>
    <property type="match status" value="1"/>
</dbReference>
<reference evidence="3 4" key="1">
    <citation type="journal article" date="2021" name="bioRxiv">
        <title>Chromosome-scale and haplotype-resolved genome assembly of a tetraploid potato cultivar.</title>
        <authorList>
            <person name="Sun H."/>
            <person name="Jiao W.-B."/>
            <person name="Krause K."/>
            <person name="Campoy J.A."/>
            <person name="Goel M."/>
            <person name="Folz-Donahue K."/>
            <person name="Kukat C."/>
            <person name="Huettel B."/>
            <person name="Schneeberger K."/>
        </authorList>
    </citation>
    <scope>NUCLEOTIDE SEQUENCE [LARGE SCALE GENOMIC DNA]</scope>
    <source>
        <strain evidence="3">SolTubOtavaFocal</strain>
        <tissue evidence="3">Leaves</tissue>
    </source>
</reference>
<dbReference type="SUPFAM" id="SSF53098">
    <property type="entry name" value="Ribonuclease H-like"/>
    <property type="match status" value="1"/>
</dbReference>
<organism evidence="3 4">
    <name type="scientific">Solanum tuberosum</name>
    <name type="common">Potato</name>
    <dbReference type="NCBI Taxonomy" id="4113"/>
    <lineage>
        <taxon>Eukaryota</taxon>
        <taxon>Viridiplantae</taxon>
        <taxon>Streptophyta</taxon>
        <taxon>Embryophyta</taxon>
        <taxon>Tracheophyta</taxon>
        <taxon>Spermatophyta</taxon>
        <taxon>Magnoliopsida</taxon>
        <taxon>eudicotyledons</taxon>
        <taxon>Gunneridae</taxon>
        <taxon>Pentapetalae</taxon>
        <taxon>asterids</taxon>
        <taxon>lamiids</taxon>
        <taxon>Solanales</taxon>
        <taxon>Solanaceae</taxon>
        <taxon>Solanoideae</taxon>
        <taxon>Solaneae</taxon>
        <taxon>Solanum</taxon>
    </lineage>
</organism>
<dbReference type="Pfam" id="PF08284">
    <property type="entry name" value="RVP_2"/>
    <property type="match status" value="1"/>
</dbReference>
<dbReference type="PANTHER" id="PTHR35046:SF18">
    <property type="entry name" value="RNA-DIRECTED DNA POLYMERASE"/>
    <property type="match status" value="1"/>
</dbReference>
<evidence type="ECO:0000313" key="4">
    <source>
        <dbReference type="Proteomes" id="UP000826656"/>
    </source>
</evidence>
<dbReference type="PROSITE" id="PS50994">
    <property type="entry name" value="INTEGRASE"/>
    <property type="match status" value="1"/>
</dbReference>
<protein>
    <recommendedName>
        <fullName evidence="2">Integrase catalytic domain-containing protein</fullName>
    </recommendedName>
</protein>
<dbReference type="Proteomes" id="UP000826656">
    <property type="component" value="Unassembled WGS sequence"/>
</dbReference>
<feature type="region of interest" description="Disordered" evidence="1">
    <location>
        <begin position="1"/>
        <end position="44"/>
    </location>
</feature>
<evidence type="ECO:0000313" key="3">
    <source>
        <dbReference type="EMBL" id="KAH0774793.1"/>
    </source>
</evidence>
<sequence>MTTKTSNQVGGSSSTKNAMGSNSIPTAASGSNYSKHAAVNNPRPNTFRLTPKVYEYRRNNKLCFRCGEKYYPGHNCKAKQLNCIRGEEEAILPDEIEEVMEAICLSALSGSNQEVNAILVKGSTKNRVLTVLIDSRSTHSFIDEQAVSETGYVAEYSSPMKVTIADGNYVMCHMSCLGFSWKIGGKLFKENLRIIKLEGCDLVLGNDWMKKNNPTKFDYEKKLEYDSGNAMSKLIKKGQTLITHLFILGGEPKLEHERVDDAIHEVIDKYQVVFVEPKALPLVGQLDHAINLKPGASPDITTSYEGDSMAMELITQLTVDTTSPKLWQYLLGVLRRKGKVVSTVPLALDETNGGLLQPLPIPDQSWRHISLDFIEGLPKSSGKDAIFVVVDKFTKGAHFLALSHPFTALQVATKFWKRVHTLHGPPESIISDRDKIFLILPIILKQMGKLRELTGA</sequence>
<gene>
    <name evidence="3" type="ORF">KY290_011930</name>
</gene>
<accession>A0ABQ7W412</accession>
<dbReference type="Gene3D" id="3.30.420.10">
    <property type="entry name" value="Ribonuclease H-like superfamily/Ribonuclease H"/>
    <property type="match status" value="1"/>
</dbReference>
<dbReference type="Gene3D" id="2.40.70.10">
    <property type="entry name" value="Acid Proteases"/>
    <property type="match status" value="1"/>
</dbReference>
<dbReference type="PANTHER" id="PTHR35046">
    <property type="entry name" value="ZINC KNUCKLE (CCHC-TYPE) FAMILY PROTEIN"/>
    <property type="match status" value="1"/>
</dbReference>
<keyword evidence="4" id="KW-1185">Reference proteome</keyword>
<name>A0ABQ7W412_SOLTU</name>
<dbReference type="InterPro" id="IPR036397">
    <property type="entry name" value="RNaseH_sf"/>
</dbReference>
<dbReference type="SUPFAM" id="SSF50630">
    <property type="entry name" value="Acid proteases"/>
    <property type="match status" value="1"/>
</dbReference>
<evidence type="ECO:0000256" key="1">
    <source>
        <dbReference type="SAM" id="MobiDB-lite"/>
    </source>
</evidence>
<dbReference type="EMBL" id="JAIVGD010000005">
    <property type="protein sequence ID" value="KAH0774793.1"/>
    <property type="molecule type" value="Genomic_DNA"/>
</dbReference>
<dbReference type="InterPro" id="IPR001584">
    <property type="entry name" value="Integrase_cat-core"/>
</dbReference>
<feature type="domain" description="Integrase catalytic" evidence="2">
    <location>
        <begin position="356"/>
        <end position="456"/>
    </location>
</feature>
<dbReference type="InterPro" id="IPR021109">
    <property type="entry name" value="Peptidase_aspartic_dom_sf"/>
</dbReference>
<feature type="compositionally biased region" description="Polar residues" evidence="1">
    <location>
        <begin position="1"/>
        <end position="34"/>
    </location>
</feature>
<evidence type="ECO:0000259" key="2">
    <source>
        <dbReference type="PROSITE" id="PS50994"/>
    </source>
</evidence>
<proteinExistence type="predicted"/>
<dbReference type="InterPro" id="IPR012337">
    <property type="entry name" value="RNaseH-like_sf"/>
</dbReference>
<comment type="caution">
    <text evidence="3">The sequence shown here is derived from an EMBL/GenBank/DDBJ whole genome shotgun (WGS) entry which is preliminary data.</text>
</comment>